<name>A0AAN9RSP8_PHACN</name>
<protein>
    <submittedName>
        <fullName evidence="1">Uncharacterized protein</fullName>
    </submittedName>
</protein>
<dbReference type="Proteomes" id="UP001374584">
    <property type="component" value="Unassembled WGS sequence"/>
</dbReference>
<comment type="caution">
    <text evidence="1">The sequence shown here is derived from an EMBL/GenBank/DDBJ whole genome shotgun (WGS) entry which is preliminary data.</text>
</comment>
<proteinExistence type="predicted"/>
<keyword evidence="2" id="KW-1185">Reference proteome</keyword>
<organism evidence="1 2">
    <name type="scientific">Phaseolus coccineus</name>
    <name type="common">Scarlet runner bean</name>
    <name type="synonym">Phaseolus multiflorus</name>
    <dbReference type="NCBI Taxonomy" id="3886"/>
    <lineage>
        <taxon>Eukaryota</taxon>
        <taxon>Viridiplantae</taxon>
        <taxon>Streptophyta</taxon>
        <taxon>Embryophyta</taxon>
        <taxon>Tracheophyta</taxon>
        <taxon>Spermatophyta</taxon>
        <taxon>Magnoliopsida</taxon>
        <taxon>eudicotyledons</taxon>
        <taxon>Gunneridae</taxon>
        <taxon>Pentapetalae</taxon>
        <taxon>rosids</taxon>
        <taxon>fabids</taxon>
        <taxon>Fabales</taxon>
        <taxon>Fabaceae</taxon>
        <taxon>Papilionoideae</taxon>
        <taxon>50 kb inversion clade</taxon>
        <taxon>NPAAA clade</taxon>
        <taxon>indigoferoid/millettioid clade</taxon>
        <taxon>Phaseoleae</taxon>
        <taxon>Phaseolus</taxon>
    </lineage>
</organism>
<evidence type="ECO:0000313" key="1">
    <source>
        <dbReference type="EMBL" id="KAK7382477.1"/>
    </source>
</evidence>
<reference evidence="1 2" key="1">
    <citation type="submission" date="2024-01" db="EMBL/GenBank/DDBJ databases">
        <title>The genomes of 5 underutilized Papilionoideae crops provide insights into root nodulation and disease resistanc.</title>
        <authorList>
            <person name="Jiang F."/>
        </authorList>
    </citation>
    <scope>NUCLEOTIDE SEQUENCE [LARGE SCALE GENOMIC DNA]</scope>
    <source>
        <strain evidence="1">JINMINGXINNONG_FW02</strain>
        <tissue evidence="1">Leaves</tissue>
    </source>
</reference>
<sequence>MTNNEQSSDFSVSCILCCWGIVGESRLLIVGDRAADLNVEDVSSSLPGPAIKRLVQTNPSMACYCPMVVKAFMRSSSLARFSG</sequence>
<evidence type="ECO:0000313" key="2">
    <source>
        <dbReference type="Proteomes" id="UP001374584"/>
    </source>
</evidence>
<accession>A0AAN9RSP8</accession>
<dbReference type="EMBL" id="JAYMYR010000001">
    <property type="protein sequence ID" value="KAK7382477.1"/>
    <property type="molecule type" value="Genomic_DNA"/>
</dbReference>
<gene>
    <name evidence="1" type="ORF">VNO80_01330</name>
</gene>
<dbReference type="AlphaFoldDB" id="A0AAN9RSP8"/>